<keyword evidence="2" id="KW-1185">Reference proteome</keyword>
<evidence type="ECO:0000313" key="1">
    <source>
        <dbReference type="EMBL" id="GAA3826763.1"/>
    </source>
</evidence>
<proteinExistence type="predicted"/>
<name>A0ABP7ITR1_9ACTN</name>
<reference evidence="2" key="1">
    <citation type="journal article" date="2019" name="Int. J. Syst. Evol. Microbiol.">
        <title>The Global Catalogue of Microorganisms (GCM) 10K type strain sequencing project: providing services to taxonomists for standard genome sequencing and annotation.</title>
        <authorList>
            <consortium name="The Broad Institute Genomics Platform"/>
            <consortium name="The Broad Institute Genome Sequencing Center for Infectious Disease"/>
            <person name="Wu L."/>
            <person name="Ma J."/>
        </authorList>
    </citation>
    <scope>NUCLEOTIDE SEQUENCE [LARGE SCALE GENOMIC DNA]</scope>
    <source>
        <strain evidence="2">JCM 16908</strain>
    </source>
</reference>
<organism evidence="1 2">
    <name type="scientific">Sphaerisporangium flaviroseum</name>
    <dbReference type="NCBI Taxonomy" id="509199"/>
    <lineage>
        <taxon>Bacteria</taxon>
        <taxon>Bacillati</taxon>
        <taxon>Actinomycetota</taxon>
        <taxon>Actinomycetes</taxon>
        <taxon>Streptosporangiales</taxon>
        <taxon>Streptosporangiaceae</taxon>
        <taxon>Sphaerisporangium</taxon>
    </lineage>
</organism>
<dbReference type="EMBL" id="BAAAZR010000020">
    <property type="protein sequence ID" value="GAA3826763.1"/>
    <property type="molecule type" value="Genomic_DNA"/>
</dbReference>
<gene>
    <name evidence="1" type="ORF">GCM10022226_54470</name>
</gene>
<accession>A0ABP7ITR1</accession>
<protein>
    <submittedName>
        <fullName evidence="1">Uncharacterized protein</fullName>
    </submittedName>
</protein>
<comment type="caution">
    <text evidence="1">The sequence shown here is derived from an EMBL/GenBank/DDBJ whole genome shotgun (WGS) entry which is preliminary data.</text>
</comment>
<dbReference type="Proteomes" id="UP001500888">
    <property type="component" value="Unassembled WGS sequence"/>
</dbReference>
<evidence type="ECO:0000313" key="2">
    <source>
        <dbReference type="Proteomes" id="UP001500888"/>
    </source>
</evidence>
<sequence>METKVAANKVIQRFMYALNLGSWMNRAILPEEVGVWVSGTRAELPKRRVARRFRPCLRPVTRSAAQR</sequence>